<dbReference type="NCBIfam" id="TIGR02099">
    <property type="entry name" value="YhdP family protein"/>
    <property type="match status" value="1"/>
</dbReference>
<dbReference type="EMBL" id="AYOZ01000005">
    <property type="protein sequence ID" value="ETI61609.1"/>
    <property type="molecule type" value="Genomic_DNA"/>
</dbReference>
<dbReference type="Pfam" id="PF13116">
    <property type="entry name" value="YhdP"/>
    <property type="match status" value="1"/>
</dbReference>
<dbReference type="PANTHER" id="PTHR38690">
    <property type="entry name" value="PROTEASE-RELATED"/>
    <property type="match status" value="1"/>
</dbReference>
<dbReference type="AlphaFoldDB" id="W1S0R8"/>
<dbReference type="OrthoDB" id="9762238at2"/>
<accession>W1S0R8</accession>
<dbReference type="Proteomes" id="UP000018857">
    <property type="component" value="Unassembled WGS sequence"/>
</dbReference>
<evidence type="ECO:0000259" key="1">
    <source>
        <dbReference type="Pfam" id="PF13116"/>
    </source>
</evidence>
<gene>
    <name evidence="2" type="ORF">D104_04375</name>
</gene>
<dbReference type="RefSeq" id="WP_024023057.1">
    <property type="nucleotide sequence ID" value="NZ_AYOZ01000005.1"/>
</dbReference>
<dbReference type="PANTHER" id="PTHR38690:SF1">
    <property type="entry name" value="PROTEASE"/>
    <property type="match status" value="1"/>
</dbReference>
<organism evidence="2 3">
    <name type="scientific">Marinomonas profundimaris</name>
    <dbReference type="NCBI Taxonomy" id="1208321"/>
    <lineage>
        <taxon>Bacteria</taxon>
        <taxon>Pseudomonadati</taxon>
        <taxon>Pseudomonadota</taxon>
        <taxon>Gammaproteobacteria</taxon>
        <taxon>Oceanospirillales</taxon>
        <taxon>Oceanospirillaceae</taxon>
        <taxon>Marinomonas</taxon>
    </lineage>
</organism>
<name>W1S0R8_9GAMM</name>
<comment type="caution">
    <text evidence="2">The sequence shown here is derived from an EMBL/GenBank/DDBJ whole genome shotgun (WGS) entry which is preliminary data.</text>
</comment>
<protein>
    <submittedName>
        <fullName evidence="2">Membrane protein</fullName>
    </submittedName>
</protein>
<dbReference type="PATRIC" id="fig|1208321.3.peg.869"/>
<keyword evidence="3" id="KW-1185">Reference proteome</keyword>
<dbReference type="STRING" id="1208321.D104_04375"/>
<dbReference type="InterPro" id="IPR025263">
    <property type="entry name" value="YhdP_central"/>
</dbReference>
<proteinExistence type="predicted"/>
<sequence length="1274" mass="139629">MRWLLRKLILILFWGTIVFTALLAVFSVSVRQLLPYLDHYRPQIENNLQQITGYPITLGEIDGRLEGIDPTVSVSDFKLLVNGQSAISINEMRIRLDLVKSLLSLSPQFTYIRFVRPTIALQESNGQWRLNGAAPSRNVRNDVGVERVLDYLSAQRNFSIFDAKLEVSSVQLGEHVIRIPHVYIFQKAFESLLSSTLYLDDYKSPFQVNARIDETRSLLGNYRVKASIQAPLISLPLKTLLTEGAYSLSSVEFGGNVWLDAIIGKELEVRTEEASVNVAFNDGQVYSATSSIKFRYSQKKPSVRMDVYGMRVKDKADVVSSATDWSFDWSSVSNRSNLSFNQVDLGLANAISAHFIPEETNAAKILHGLKPKGVARNGSLRVWREDEALAFQFLSNLQGASVQAYNGIPSANNVNAVFSLSDDSGYIDFRGKDSEIGFETIYDESWRTDTLSGYVSWQKLQDVFLVSGKDLSVQRNGADVDGGFRLEVRTDEPDWISLDLHGRNLSVADRLTYLPPEALSHDLRSWIQTAFSDSSDGRIDSADVLVQSALSEGAVPRVRVQMLVSDVNVAFDKNWPAATKVNGVFEYDELGVSVQIDSAFLLDLPVRGLSLTVPVINGSADWLNLKGAVSGKSSVIVSTLRETPLADSVLKPFANWQLEGAVKGDFDVAIPFSGDAEPKVRLGLSFKNNQLLIKDIDLMSQIQSGNLNYSSADGITNSVFGIKVLGGASHLELSSNVSSGGDFAVVGDISGVVDVAEVAAWHKLPDAAIKALSGKSSFTAKLLVNQSQDGQIDLTINSDLTGVRIDLPEPLGKTAEETSPLQMKVMGHERDLVIDVDYASLSKARILLQGGSFVGGELVLGANSQALSSSIPKGLVLTGDFDRFYVQDWLAAIAGLSEGEGKSSEAVDIPELPKWLARVDLIVDEVVVNPNNTWHNFKVGYNSANDRSLFVSSDEMNFSLLNKDGIPNLHFGFLSWHTASTDASENGSNTPPISAKQIPNMLLSVDQLYFNQKPYGDWQLSISREGGRVRVDPISSKLKTGKFKGSLFWQDEGDRSGVELVIAANGQDLAELTGKFSNDAFVSSKKYKIDVALSWKGHPFYFDRESVSGRIIFSAEDGNFRKVEELPAFLKVLGIFNIGALSRRLSLDFSDVYKPGLTYDEFSGSLSLDKGILKTIAPISIISPTAELAVEGEANIVNETLDEKLTATFPLTGALPLAGLLWGTPQLAGLLFITDKLIGDQLSKVTSVQYKVEGSFNEPTITPIKYKPMKRDDK</sequence>
<feature type="domain" description="YhdP central" evidence="1">
    <location>
        <begin position="1"/>
        <end position="1261"/>
    </location>
</feature>
<dbReference type="InterPro" id="IPR011836">
    <property type="entry name" value="YhdP"/>
</dbReference>
<dbReference type="eggNOG" id="COG3164">
    <property type="taxonomic scope" value="Bacteria"/>
</dbReference>
<reference evidence="2 3" key="1">
    <citation type="journal article" date="2014" name="Genome Announc.">
        <title>Draft Genome Sequence of Marinomonas sp. Strain D104, a Polycyclic Aromatic Hydrocarbon-Degrading Bacterium from the Deep-Sea Sediment of the Arctic Ocean.</title>
        <authorList>
            <person name="Dong C."/>
            <person name="Bai X."/>
            <person name="Lai Q."/>
            <person name="Xie Y."/>
            <person name="Chen X."/>
            <person name="Shao Z."/>
        </authorList>
    </citation>
    <scope>NUCLEOTIDE SEQUENCE [LARGE SCALE GENOMIC DNA]</scope>
    <source>
        <strain evidence="2 3">D104</strain>
    </source>
</reference>
<evidence type="ECO:0000313" key="3">
    <source>
        <dbReference type="Proteomes" id="UP000018857"/>
    </source>
</evidence>
<evidence type="ECO:0000313" key="2">
    <source>
        <dbReference type="EMBL" id="ETI61609.1"/>
    </source>
</evidence>